<feature type="transmembrane region" description="Helical" evidence="1">
    <location>
        <begin position="68"/>
        <end position="91"/>
    </location>
</feature>
<dbReference type="EMBL" id="KV417545">
    <property type="protein sequence ID" value="KZP21782.1"/>
    <property type="molecule type" value="Genomic_DNA"/>
</dbReference>
<keyword evidence="1" id="KW-1133">Transmembrane helix</keyword>
<evidence type="ECO:0000256" key="1">
    <source>
        <dbReference type="SAM" id="Phobius"/>
    </source>
</evidence>
<keyword evidence="1" id="KW-0472">Membrane</keyword>
<proteinExistence type="predicted"/>
<dbReference type="AlphaFoldDB" id="A0A166KD01"/>
<name>A0A166KD01_9AGAM</name>
<protein>
    <submittedName>
        <fullName evidence="2">Uncharacterized protein</fullName>
    </submittedName>
</protein>
<feature type="transmembrane region" description="Helical" evidence="1">
    <location>
        <begin position="460"/>
        <end position="479"/>
    </location>
</feature>
<organism evidence="2">
    <name type="scientific">Athelia psychrophila</name>
    <dbReference type="NCBI Taxonomy" id="1759441"/>
    <lineage>
        <taxon>Eukaryota</taxon>
        <taxon>Fungi</taxon>
        <taxon>Dikarya</taxon>
        <taxon>Basidiomycota</taxon>
        <taxon>Agaricomycotina</taxon>
        <taxon>Agaricomycetes</taxon>
        <taxon>Agaricomycetidae</taxon>
        <taxon>Atheliales</taxon>
        <taxon>Atheliaceae</taxon>
        <taxon>Athelia</taxon>
    </lineage>
</organism>
<feature type="transmembrane region" description="Helical" evidence="1">
    <location>
        <begin position="7"/>
        <end position="30"/>
    </location>
</feature>
<gene>
    <name evidence="2" type="ORF">FIBSPDRAFT_1044052</name>
</gene>
<feature type="transmembrane region" description="Helical" evidence="1">
    <location>
        <begin position="36"/>
        <end position="56"/>
    </location>
</feature>
<keyword evidence="1" id="KW-0812">Transmembrane</keyword>
<feature type="transmembrane region" description="Helical" evidence="1">
    <location>
        <begin position="219"/>
        <end position="239"/>
    </location>
</feature>
<evidence type="ECO:0000313" key="2">
    <source>
        <dbReference type="EMBL" id="KZP21782.1"/>
    </source>
</evidence>
<feature type="transmembrane region" description="Helical" evidence="1">
    <location>
        <begin position="430"/>
        <end position="454"/>
    </location>
</feature>
<feature type="transmembrane region" description="Helical" evidence="1">
    <location>
        <begin position="125"/>
        <end position="152"/>
    </location>
</feature>
<sequence length="593" mass="65988">MLKRLPISILFHATLALMYFPTILFSFVLVGWRTGVISLIALIGLGVLAALDVVIIHRKVNQRAFRAIEIIVIIGLPAVVWPIIISFFSLFSPVEETYLNFNLESKFWPQKLINDLESLQNGVSAAFAITITLAVLLTNATYILYVWIAAVIDELRVDRLRPSRPYWQAQSSSRTGKKWYFFGTQRTPVERAVVVNHCASYIFKKTVFRKHAFEPTGWAILRGVVAVYSCIGILIFSAYSGVSEWQLFMSVEGGVTVQETVTDDSLPTTTLLYYLTSDVIYAYPLYAVASFMRYSDTPPGDVGVITSAGWNNSLIASHIWPNEYDSPVQFNVSWNGTTPLILCMTVANSPGDLQSIQYRWTNGFTLFPLKNYSISLSKVTYTLGSFSWVSYEPDSMDVMPSGSTDTMATFSVNSHQRLYTHRVLISPSPAFLAVAHVISDVGGTFAFIEGLFALIFGRTIMAILFGSRAISPFGLLGIVTRNRFKKLIHEQFPRIQEDIERGGMAAYISEVAIDAALMDVPPVRGQTGFSLSSYTRHEEEGEDAISMGHLRGRSSVSHLQMPYIIEEFQGDLDSHSLLSRRSHVDSGSGVGND</sequence>
<reference evidence="2" key="1">
    <citation type="journal article" date="2016" name="Mol. Biol. Evol.">
        <title>Comparative Genomics of Early-Diverging Mushroom-Forming Fungi Provides Insights into the Origins of Lignocellulose Decay Capabilities.</title>
        <authorList>
            <person name="Nagy L.G."/>
            <person name="Riley R."/>
            <person name="Tritt A."/>
            <person name="Adam C."/>
            <person name="Daum C."/>
            <person name="Floudas D."/>
            <person name="Sun H."/>
            <person name="Yadav J.S."/>
            <person name="Pangilinan J."/>
            <person name="Larsson K.H."/>
            <person name="Matsuura K."/>
            <person name="Barry K."/>
            <person name="Labutti K."/>
            <person name="Kuo R."/>
            <person name="Ohm R.A."/>
            <person name="Bhattacharya S.S."/>
            <person name="Shirouzu T."/>
            <person name="Yoshinaga Y."/>
            <person name="Martin F.M."/>
            <person name="Grigoriev I.V."/>
            <person name="Hibbett D.S."/>
        </authorList>
    </citation>
    <scope>NUCLEOTIDE SEQUENCE [LARGE SCALE GENOMIC DNA]</scope>
    <source>
        <strain evidence="2">CBS 109695</strain>
    </source>
</reference>
<feature type="transmembrane region" description="Helical" evidence="1">
    <location>
        <begin position="271"/>
        <end position="289"/>
    </location>
</feature>
<dbReference type="OrthoDB" id="3227921at2759"/>
<accession>A0A166KD01</accession>